<evidence type="ECO:0000313" key="9">
    <source>
        <dbReference type="Proteomes" id="UP001221686"/>
    </source>
</evidence>
<accession>A0ABT5DZU9</accession>
<comment type="pathway">
    <text evidence="4 5">Amino-acid biosynthesis; L-homocysteine biosynthesis; L-homocysteine from S-adenosyl-L-homocysteine: step 1/1.</text>
</comment>
<feature type="binding site" evidence="4">
    <location>
        <position position="56"/>
    </location>
    <ligand>
        <name>substrate</name>
    </ligand>
</feature>
<evidence type="ECO:0000256" key="5">
    <source>
        <dbReference type="RuleBase" id="RU000548"/>
    </source>
</evidence>
<dbReference type="RefSeq" id="WP_272087655.1">
    <property type="nucleotide sequence ID" value="NZ_JAQNDL010000002.1"/>
</dbReference>
<feature type="domain" description="S-adenosyl-L-homocysteine hydrolase NAD binding" evidence="7">
    <location>
        <begin position="188"/>
        <end position="349"/>
    </location>
</feature>
<dbReference type="PIRSF" id="PIRSF001109">
    <property type="entry name" value="Ad_hcy_hydrolase"/>
    <property type="match status" value="1"/>
</dbReference>
<dbReference type="NCBIfam" id="TIGR00936">
    <property type="entry name" value="ahcY"/>
    <property type="match status" value="1"/>
</dbReference>
<feature type="binding site" evidence="4">
    <location>
        <position position="183"/>
    </location>
    <ligand>
        <name>substrate</name>
    </ligand>
</feature>
<dbReference type="Pfam" id="PF05221">
    <property type="entry name" value="AdoHcyase"/>
    <property type="match status" value="2"/>
</dbReference>
<feature type="binding site" evidence="4">
    <location>
        <position position="240"/>
    </location>
    <ligand>
        <name>NAD(+)</name>
        <dbReference type="ChEBI" id="CHEBI:57540"/>
    </ligand>
</feature>
<evidence type="ECO:0000259" key="7">
    <source>
        <dbReference type="SMART" id="SM00997"/>
    </source>
</evidence>
<keyword evidence="4" id="KW-0963">Cytoplasm</keyword>
<dbReference type="Gene3D" id="3.40.50.720">
    <property type="entry name" value="NAD(P)-binding Rossmann-like Domain"/>
    <property type="match status" value="1"/>
</dbReference>
<keyword evidence="3 4" id="KW-0520">NAD</keyword>
<dbReference type="Gene3D" id="3.40.50.1480">
    <property type="entry name" value="Adenosylhomocysteinase-like"/>
    <property type="match status" value="1"/>
</dbReference>
<dbReference type="SMART" id="SM00997">
    <property type="entry name" value="AdoHcyase_NAD"/>
    <property type="match status" value="1"/>
</dbReference>
<gene>
    <name evidence="4 8" type="primary">ahcY</name>
    <name evidence="8" type="ORF">POL25_19720</name>
</gene>
<dbReference type="InterPro" id="IPR000043">
    <property type="entry name" value="Adenosylhomocysteinase-like"/>
</dbReference>
<feature type="binding site" evidence="4">
    <location>
        <begin position="217"/>
        <end position="222"/>
    </location>
    <ligand>
        <name>NAD(+)</name>
        <dbReference type="ChEBI" id="CHEBI:57540"/>
    </ligand>
</feature>
<dbReference type="PANTHER" id="PTHR23420">
    <property type="entry name" value="ADENOSYLHOMOCYSTEINASE"/>
    <property type="match status" value="1"/>
</dbReference>
<evidence type="ECO:0000256" key="1">
    <source>
        <dbReference type="ARBA" id="ARBA00007122"/>
    </source>
</evidence>
<evidence type="ECO:0000256" key="3">
    <source>
        <dbReference type="ARBA" id="ARBA00023027"/>
    </source>
</evidence>
<dbReference type="Proteomes" id="UP001221686">
    <property type="component" value="Unassembled WGS sequence"/>
</dbReference>
<feature type="binding site" evidence="4">
    <location>
        <position position="187"/>
    </location>
    <ligand>
        <name>substrate</name>
    </ligand>
</feature>
<dbReference type="Pfam" id="PF00670">
    <property type="entry name" value="AdoHcyase_NAD"/>
    <property type="match status" value="1"/>
</dbReference>
<dbReference type="HAMAP" id="MF_00563">
    <property type="entry name" value="AdoHcyase"/>
    <property type="match status" value="1"/>
</dbReference>
<comment type="caution">
    <text evidence="8">The sequence shown here is derived from an EMBL/GenBank/DDBJ whole genome shotgun (WGS) entry which is preliminary data.</text>
</comment>
<name>A0ABT5DZU9_9BACT</name>
<evidence type="ECO:0000256" key="2">
    <source>
        <dbReference type="ARBA" id="ARBA00022563"/>
    </source>
</evidence>
<feature type="binding site" evidence="4">
    <location>
        <position position="128"/>
    </location>
    <ligand>
        <name>substrate</name>
    </ligand>
</feature>
<dbReference type="SUPFAM" id="SSF52283">
    <property type="entry name" value="Formate/glycerate dehydrogenase catalytic domain-like"/>
    <property type="match status" value="1"/>
</dbReference>
<evidence type="ECO:0000256" key="6">
    <source>
        <dbReference type="RuleBase" id="RU004166"/>
    </source>
</evidence>
<organism evidence="8 9">
    <name type="scientific">Nannocystis bainbridge</name>
    <dbReference type="NCBI Taxonomy" id="2995303"/>
    <lineage>
        <taxon>Bacteria</taxon>
        <taxon>Pseudomonadati</taxon>
        <taxon>Myxococcota</taxon>
        <taxon>Polyangia</taxon>
        <taxon>Nannocystales</taxon>
        <taxon>Nannocystaceae</taxon>
        <taxon>Nannocystis</taxon>
    </lineage>
</organism>
<dbReference type="PROSITE" id="PS00738">
    <property type="entry name" value="ADOHCYASE_1"/>
    <property type="match status" value="1"/>
</dbReference>
<feature type="binding site" evidence="4">
    <location>
        <position position="343"/>
    </location>
    <ligand>
        <name>NAD(+)</name>
        <dbReference type="ChEBI" id="CHEBI:57540"/>
    </ligand>
</feature>
<proteinExistence type="inferred from homology"/>
<keyword evidence="9" id="KW-1185">Reference proteome</keyword>
<dbReference type="SMART" id="SM00996">
    <property type="entry name" value="AdoHcyase"/>
    <property type="match status" value="1"/>
</dbReference>
<dbReference type="SUPFAM" id="SSF51735">
    <property type="entry name" value="NAD(P)-binding Rossmann-fold domains"/>
    <property type="match status" value="1"/>
</dbReference>
<dbReference type="InterPro" id="IPR020082">
    <property type="entry name" value="S-Ado-L-homoCys_hydrolase_CS"/>
</dbReference>
<dbReference type="NCBIfam" id="NF004005">
    <property type="entry name" value="PRK05476.2-3"/>
    <property type="match status" value="1"/>
</dbReference>
<dbReference type="InterPro" id="IPR036291">
    <property type="entry name" value="NAD(P)-bd_dom_sf"/>
</dbReference>
<evidence type="ECO:0000313" key="8">
    <source>
        <dbReference type="EMBL" id="MDC0719144.1"/>
    </source>
</evidence>
<comment type="cofactor">
    <cofactor evidence="4 5">
        <name>NAD(+)</name>
        <dbReference type="ChEBI" id="CHEBI:57540"/>
    </cofactor>
    <text evidence="4 5">Binds 1 NAD(+) per subunit.</text>
</comment>
<comment type="subcellular location">
    <subcellularLocation>
        <location evidence="4">Cytoplasm</location>
    </subcellularLocation>
</comment>
<feature type="binding site" evidence="4">
    <location>
        <position position="188"/>
    </location>
    <ligand>
        <name>NAD(+)</name>
        <dbReference type="ChEBI" id="CHEBI:57540"/>
    </ligand>
</feature>
<keyword evidence="4 5" id="KW-0378">Hydrolase</keyword>
<evidence type="ECO:0000256" key="4">
    <source>
        <dbReference type="HAMAP-Rule" id="MF_00563"/>
    </source>
</evidence>
<feature type="binding site" evidence="4">
    <location>
        <position position="275"/>
    </location>
    <ligand>
        <name>NAD(+)</name>
        <dbReference type="ChEBI" id="CHEBI:57540"/>
    </ligand>
</feature>
<comment type="similarity">
    <text evidence="1 4 6">Belongs to the adenosylhomocysteinase family.</text>
</comment>
<dbReference type="PANTHER" id="PTHR23420:SF0">
    <property type="entry name" value="ADENOSYLHOMOCYSTEINASE"/>
    <property type="match status" value="1"/>
</dbReference>
<feature type="binding site" evidence="4">
    <location>
        <position position="153"/>
    </location>
    <ligand>
        <name>substrate</name>
    </ligand>
</feature>
<dbReference type="InterPro" id="IPR042172">
    <property type="entry name" value="Adenosylhomocyst_ase-like_sf"/>
</dbReference>
<comment type="function">
    <text evidence="4">May play a key role in the regulation of the intracellular concentration of adenosylhomocysteine.</text>
</comment>
<dbReference type="EC" id="3.13.2.1" evidence="4"/>
<reference evidence="8 9" key="1">
    <citation type="submission" date="2022-11" db="EMBL/GenBank/DDBJ databases">
        <title>Minimal conservation of predation-associated metabolite biosynthetic gene clusters underscores biosynthetic potential of Myxococcota including descriptions for ten novel species: Archangium lansinium sp. nov., Myxococcus landrumus sp. nov., Nannocystis bai.</title>
        <authorList>
            <person name="Ahearne A."/>
            <person name="Stevens C."/>
            <person name="Dowd S."/>
        </authorList>
    </citation>
    <scope>NUCLEOTIDE SEQUENCE [LARGE SCALE GENOMIC DNA]</scope>
    <source>
        <strain evidence="8 9">BB15-2</strain>
    </source>
</reference>
<dbReference type="InterPro" id="IPR015878">
    <property type="entry name" value="Ado_hCys_hydrolase_NAD-bd"/>
</dbReference>
<comment type="catalytic activity">
    <reaction evidence="4 5">
        <text>S-adenosyl-L-homocysteine + H2O = L-homocysteine + adenosine</text>
        <dbReference type="Rhea" id="RHEA:21708"/>
        <dbReference type="ChEBI" id="CHEBI:15377"/>
        <dbReference type="ChEBI" id="CHEBI:16335"/>
        <dbReference type="ChEBI" id="CHEBI:57856"/>
        <dbReference type="ChEBI" id="CHEBI:58199"/>
        <dbReference type="EC" id="3.13.2.1"/>
    </reaction>
</comment>
<dbReference type="EMBL" id="JAQNDL010000002">
    <property type="protein sequence ID" value="MDC0719144.1"/>
    <property type="molecule type" value="Genomic_DNA"/>
</dbReference>
<keyword evidence="2 4" id="KW-0554">One-carbon metabolism</keyword>
<sequence length="421" mass="44576">MTTTTRDISDDTLAPRGRDKIDWAERAMPVLAAVRERFARERPLAGVRVAACLHVTAETAALVRTLQAGGADLRLCASNPLSTQDDVAASLALDDGIAVYARAGEDRPTYFAHLAAALAHRPQLVMDDGADLATLVHTRHAALGDAIVGGTEETTSGVTRLRAMARDGALRYPVIAVNDAATKHMFDNRHGTGQSTIDGILRATNRLLAGACFVVCGYGWCGRGLAARAAGMGARVIVTEVDPLRALEATMDGFQVLPIAHAAAVGDIFCTVTGNRDVIGGPEFAAMKDGAVIANAGHFDVEIDLAALAAAAPQQRRIRPSLDEFVRPDGRRIYLLAEGRLVNLAAAEGHPAAVMDLSFADQALAAEYVLQSGRALAPDVHTLPHALDEQVARLKLRALGVEFDVLSDAQRDYLAGWRSGT</sequence>
<protein>
    <recommendedName>
        <fullName evidence="4">Adenosylhomocysteinase</fullName>
        <ecNumber evidence="4">3.13.2.1</ecNumber>
    </recommendedName>
    <alternativeName>
        <fullName evidence="4">S-adenosyl-L-homocysteine hydrolase</fullName>
        <shortName evidence="4">AdoHcyase</shortName>
    </alternativeName>
</protein>
<comment type="caution">
    <text evidence="4">Lacks conserved residue(s) required for the propagation of feature annotation.</text>
</comment>
<feature type="binding site" evidence="4">
    <location>
        <begin position="296"/>
        <end position="298"/>
    </location>
    <ligand>
        <name>NAD(+)</name>
        <dbReference type="ChEBI" id="CHEBI:57540"/>
    </ligand>
</feature>
<dbReference type="CDD" id="cd00401">
    <property type="entry name" value="SAHH"/>
    <property type="match status" value="1"/>
</dbReference>